<dbReference type="GO" id="GO:0019748">
    <property type="term" value="P:secondary metabolic process"/>
    <property type="evidence" value="ECO:0007669"/>
    <property type="project" value="TreeGrafter"/>
</dbReference>
<dbReference type="SUPFAM" id="SSF51556">
    <property type="entry name" value="Metallo-dependent hydrolases"/>
    <property type="match status" value="1"/>
</dbReference>
<comment type="caution">
    <text evidence="3">The sequence shown here is derived from an EMBL/GenBank/DDBJ whole genome shotgun (WGS) entry which is preliminary data.</text>
</comment>
<dbReference type="GO" id="GO:0016787">
    <property type="term" value="F:hydrolase activity"/>
    <property type="evidence" value="ECO:0007669"/>
    <property type="project" value="UniProtKB-KW"/>
</dbReference>
<evidence type="ECO:0000259" key="2">
    <source>
        <dbReference type="Pfam" id="PF04909"/>
    </source>
</evidence>
<keyword evidence="1" id="KW-0456">Lyase</keyword>
<evidence type="ECO:0000313" key="3">
    <source>
        <dbReference type="EMBL" id="OHV27086.1"/>
    </source>
</evidence>
<dbReference type="InterPro" id="IPR006680">
    <property type="entry name" value="Amidohydro-rel"/>
</dbReference>
<dbReference type="EMBL" id="MAXA01000225">
    <property type="protein sequence ID" value="OHV27086.1"/>
    <property type="molecule type" value="Genomic_DNA"/>
</dbReference>
<evidence type="ECO:0000256" key="1">
    <source>
        <dbReference type="ARBA" id="ARBA00023239"/>
    </source>
</evidence>
<dbReference type="GO" id="GO:0005737">
    <property type="term" value="C:cytoplasm"/>
    <property type="evidence" value="ECO:0007669"/>
    <property type="project" value="TreeGrafter"/>
</dbReference>
<gene>
    <name evidence="3" type="ORF">BBK14_21020</name>
</gene>
<dbReference type="Pfam" id="PF04909">
    <property type="entry name" value="Amidohydro_2"/>
    <property type="match status" value="1"/>
</dbReference>
<keyword evidence="4" id="KW-1185">Reference proteome</keyword>
<dbReference type="AlphaFoldDB" id="A0A1S1Q0H2"/>
<dbReference type="Proteomes" id="UP000179769">
    <property type="component" value="Unassembled WGS sequence"/>
</dbReference>
<dbReference type="OrthoDB" id="8673349at2"/>
<evidence type="ECO:0000313" key="4">
    <source>
        <dbReference type="Proteomes" id="UP000179769"/>
    </source>
</evidence>
<keyword evidence="3" id="KW-0378">Hydrolase</keyword>
<reference evidence="4" key="1">
    <citation type="submission" date="2016-07" db="EMBL/GenBank/DDBJ databases">
        <title>Frankia sp. NRRL B-16219 Genome sequencing.</title>
        <authorList>
            <person name="Ghodhbane-Gtari F."/>
            <person name="Swanson E."/>
            <person name="Gueddou A."/>
            <person name="Louati M."/>
            <person name="Nouioui I."/>
            <person name="Hezbri K."/>
            <person name="Abebe-Akele F."/>
            <person name="Simpson S."/>
            <person name="Morris K."/>
            <person name="Thomas K."/>
            <person name="Gtari M."/>
            <person name="Tisa L.S."/>
        </authorList>
    </citation>
    <scope>NUCLEOTIDE SEQUENCE [LARGE SCALE GENOMIC DNA]</scope>
    <source>
        <strain evidence="4">NRRL B-16219</strain>
    </source>
</reference>
<dbReference type="PANTHER" id="PTHR21240:SF28">
    <property type="entry name" value="ISO-OROTATE DECARBOXYLASE (EUROFUNG)"/>
    <property type="match status" value="1"/>
</dbReference>
<feature type="domain" description="Amidohydrolase-related" evidence="2">
    <location>
        <begin position="109"/>
        <end position="407"/>
    </location>
</feature>
<dbReference type="PANTHER" id="PTHR21240">
    <property type="entry name" value="2-AMINO-3-CARBOXYLMUCONATE-6-SEMIALDEHYDE DECARBOXYLASE"/>
    <property type="match status" value="1"/>
</dbReference>
<dbReference type="Gene3D" id="3.20.20.140">
    <property type="entry name" value="Metal-dependent hydrolases"/>
    <property type="match status" value="1"/>
</dbReference>
<organism evidence="3 4">
    <name type="scientific">Parafrankia soli</name>
    <dbReference type="NCBI Taxonomy" id="2599596"/>
    <lineage>
        <taxon>Bacteria</taxon>
        <taxon>Bacillati</taxon>
        <taxon>Actinomycetota</taxon>
        <taxon>Actinomycetes</taxon>
        <taxon>Frankiales</taxon>
        <taxon>Frankiaceae</taxon>
        <taxon>Parafrankia</taxon>
    </lineage>
</organism>
<dbReference type="GO" id="GO:0016831">
    <property type="term" value="F:carboxy-lyase activity"/>
    <property type="evidence" value="ECO:0007669"/>
    <property type="project" value="InterPro"/>
</dbReference>
<dbReference type="InterPro" id="IPR032466">
    <property type="entry name" value="Metal_Hydrolase"/>
</dbReference>
<proteinExistence type="predicted"/>
<sequence length="413" mass="46143">MTEELLVSVDGHIVEPHDLFLTRLPKHLRDRAVWEEDLKIQPLGEDGRTDFRKLHTPGFEGWTNSAYPHFDGSPNTGRPDRILDDMDSEGVWAQVMHPNLSFFGLYSDDHELSMAHARVYNDYVAETFGLHRARIAPTAPIPMTDVDDAVAEIERAAGLGLRAILLPAVSPVPYHARELDRVWAAAQANGMVVTFHVATGGVKASRKASPTLRGLMQTVQTQSQELTDDLVVDRIVFAATQQSLAPQHILASLVGGGVTERFPDLHFVLVEFNANWLVSFMAAMDKAWTLGIGQDRDFWVGIWDNDRAEDDQPGMAQVFRLNERWPYPLRPSEYVQRQIHVSFQEDPIALACRHITGLSTLVWGVDYPHPEGTFRRTREAIADQFRDVNAADRAAILGGTTARLFGLEIPVAV</sequence>
<name>A0A1S1Q0H2_9ACTN</name>
<accession>A0A1S1Q0H2</accession>
<protein>
    <submittedName>
        <fullName evidence="3">Amidohydrolase</fullName>
    </submittedName>
</protein>
<dbReference type="RefSeq" id="WP_071065070.1">
    <property type="nucleotide sequence ID" value="NZ_MAXA01000225.1"/>
</dbReference>
<dbReference type="InterPro" id="IPR032465">
    <property type="entry name" value="ACMSD"/>
</dbReference>